<dbReference type="EMBL" id="JAFREP010000006">
    <property type="protein sequence ID" value="MBO1318475.1"/>
    <property type="molecule type" value="Genomic_DNA"/>
</dbReference>
<dbReference type="AlphaFoldDB" id="A0A8J7QH32"/>
<accession>A0A8J7QH32</accession>
<dbReference type="SUPFAM" id="SSF81296">
    <property type="entry name" value="E set domains"/>
    <property type="match status" value="1"/>
</dbReference>
<proteinExistence type="predicted"/>
<reference evidence="1" key="1">
    <citation type="submission" date="2021-03" db="EMBL/GenBank/DDBJ databases">
        <authorList>
            <person name="Wang G."/>
        </authorList>
    </citation>
    <scope>NUCLEOTIDE SEQUENCE</scope>
    <source>
        <strain evidence="1">KCTC 12899</strain>
    </source>
</reference>
<dbReference type="RefSeq" id="WP_207858264.1">
    <property type="nucleotide sequence ID" value="NZ_JAFREP010000006.1"/>
</dbReference>
<organism evidence="1 2">
    <name type="scientific">Acanthopleuribacter pedis</name>
    <dbReference type="NCBI Taxonomy" id="442870"/>
    <lineage>
        <taxon>Bacteria</taxon>
        <taxon>Pseudomonadati</taxon>
        <taxon>Acidobacteriota</taxon>
        <taxon>Holophagae</taxon>
        <taxon>Acanthopleuribacterales</taxon>
        <taxon>Acanthopleuribacteraceae</taxon>
        <taxon>Acanthopleuribacter</taxon>
    </lineage>
</organism>
<dbReference type="InterPro" id="IPR050583">
    <property type="entry name" value="Mycobacterial_A85_antigen"/>
</dbReference>
<dbReference type="PANTHER" id="PTHR48098:SF3">
    <property type="entry name" value="IRON(III) ENTEROBACTIN ESTERASE"/>
    <property type="match status" value="1"/>
</dbReference>
<dbReference type="InterPro" id="IPR000801">
    <property type="entry name" value="Esterase-like"/>
</dbReference>
<protein>
    <recommendedName>
        <fullName evidence="3">Enterochelin esterase</fullName>
    </recommendedName>
</protein>
<dbReference type="InterPro" id="IPR014756">
    <property type="entry name" value="Ig_E-set"/>
</dbReference>
<evidence type="ECO:0000313" key="1">
    <source>
        <dbReference type="EMBL" id="MBO1318475.1"/>
    </source>
</evidence>
<dbReference type="Proteomes" id="UP000664417">
    <property type="component" value="Unassembled WGS sequence"/>
</dbReference>
<dbReference type="Gene3D" id="2.60.40.10">
    <property type="entry name" value="Immunoglobulins"/>
    <property type="match status" value="1"/>
</dbReference>
<dbReference type="InterPro" id="IPR013783">
    <property type="entry name" value="Ig-like_fold"/>
</dbReference>
<evidence type="ECO:0000313" key="2">
    <source>
        <dbReference type="Proteomes" id="UP000664417"/>
    </source>
</evidence>
<sequence length="377" mass="43472">MTLAIRALEELETVTEADLDAFIESHDFPLIEGSAITFVFRGNVDAVHLMHWVFGLESSQPFLRLKETDLWYLTLDLPKRSRIEYKFNVTMKGKNHWVHDPYNPQVARDPFGFNSVCQTIGYENPEWSYQDADARPGSIEEHLLKGTKLGDRRISVYLPARFRRTRQYPLLIVHDGLDYLRYASLQNVLDNLIHRLEISPMIVALTQSGDRLREYAADKRHADFIVGDVLPFMEQNYPIENRPAARGLMGASFGAVASMHTAWRNQNVFGRLLLQSGSFAFTDIGQHKRGPAFDPIVPFVNDFRDKPGKPAEKLFISCGTYESLIYENRSLVPLLQASGMMVRYVEARDGHNWENWRDRLREGLSWLYPGPLWMVYE</sequence>
<dbReference type="InterPro" id="IPR029058">
    <property type="entry name" value="AB_hydrolase_fold"/>
</dbReference>
<dbReference type="SUPFAM" id="SSF53474">
    <property type="entry name" value="alpha/beta-Hydrolases"/>
    <property type="match status" value="1"/>
</dbReference>
<keyword evidence="2" id="KW-1185">Reference proteome</keyword>
<dbReference type="Gene3D" id="3.40.50.1820">
    <property type="entry name" value="alpha/beta hydrolase"/>
    <property type="match status" value="1"/>
</dbReference>
<dbReference type="Pfam" id="PF00756">
    <property type="entry name" value="Esterase"/>
    <property type="match status" value="1"/>
</dbReference>
<dbReference type="PANTHER" id="PTHR48098">
    <property type="entry name" value="ENTEROCHELIN ESTERASE-RELATED"/>
    <property type="match status" value="1"/>
</dbReference>
<evidence type="ECO:0008006" key="3">
    <source>
        <dbReference type="Google" id="ProtNLM"/>
    </source>
</evidence>
<comment type="caution">
    <text evidence="1">The sequence shown here is derived from an EMBL/GenBank/DDBJ whole genome shotgun (WGS) entry which is preliminary data.</text>
</comment>
<name>A0A8J7QH32_9BACT</name>
<gene>
    <name evidence="1" type="ORF">J3U88_08405</name>
</gene>